<dbReference type="GO" id="GO:0005507">
    <property type="term" value="F:copper ion binding"/>
    <property type="evidence" value="ECO:0007669"/>
    <property type="project" value="TreeGrafter"/>
</dbReference>
<dbReference type="AlphaFoldDB" id="A0A650MW19"/>
<protein>
    <recommendedName>
        <fullName evidence="2">PF03932 family protein CutC</fullName>
    </recommendedName>
</protein>
<dbReference type="SUPFAM" id="SSF110395">
    <property type="entry name" value="CutC-like"/>
    <property type="match status" value="1"/>
</dbReference>
<dbReference type="EMBL" id="CAKJVE010000004">
    <property type="protein sequence ID" value="CAG9702735.1"/>
    <property type="molecule type" value="Genomic_DNA"/>
</dbReference>
<comment type="similarity">
    <text evidence="1 2">Belongs to the CutC family.</text>
</comment>
<name>A0A650MW19_9CLOT</name>
<dbReference type="HAMAP" id="MF_00795">
    <property type="entry name" value="CutC"/>
    <property type="match status" value="1"/>
</dbReference>
<proteinExistence type="inferred from homology"/>
<dbReference type="InterPro" id="IPR005627">
    <property type="entry name" value="CutC-like"/>
</dbReference>
<organism evidence="5 6">
    <name type="scientific">Clostridium neonatale</name>
    <dbReference type="NCBI Taxonomy" id="137838"/>
    <lineage>
        <taxon>Bacteria</taxon>
        <taxon>Bacillati</taxon>
        <taxon>Bacillota</taxon>
        <taxon>Clostridia</taxon>
        <taxon>Eubacteriales</taxon>
        <taxon>Clostridiaceae</taxon>
        <taxon>Clostridium</taxon>
    </lineage>
</organism>
<dbReference type="PANTHER" id="PTHR12598:SF0">
    <property type="entry name" value="COPPER HOMEOSTASIS PROTEIN CUTC HOMOLOG"/>
    <property type="match status" value="1"/>
</dbReference>
<dbReference type="Proteomes" id="UP001189143">
    <property type="component" value="Unassembled WGS sequence"/>
</dbReference>
<dbReference type="Proteomes" id="UP000431451">
    <property type="component" value="Unassembled WGS sequence"/>
</dbReference>
<evidence type="ECO:0000256" key="2">
    <source>
        <dbReference type="HAMAP-Rule" id="MF_00795"/>
    </source>
</evidence>
<reference evidence="4" key="3">
    <citation type="submission" date="2022-10" db="EMBL/GenBank/DDBJ databases">
        <authorList>
            <person name="Aires J."/>
            <person name="Mesa V."/>
        </authorList>
    </citation>
    <scope>NUCLEOTIDE SEQUENCE</scope>
    <source>
        <strain evidence="4">Clostridium neonatale JD116</strain>
    </source>
</reference>
<reference evidence="5 6" key="1">
    <citation type="submission" date="2018-06" db="EMBL/GenBank/DDBJ databases">
        <authorList>
            <consortium name="IHU Genomes"/>
        </authorList>
    </citation>
    <scope>NUCLEOTIDE SEQUENCE [LARGE SCALE GENOMIC DNA]</scope>
    <source>
        <strain evidence="5 6">NEC25</strain>
    </source>
</reference>
<dbReference type="GO" id="GO:0005737">
    <property type="term" value="C:cytoplasm"/>
    <property type="evidence" value="ECO:0007669"/>
    <property type="project" value="UniProtKB-SubCell"/>
</dbReference>
<dbReference type="Proteomes" id="UP000789738">
    <property type="component" value="Unassembled WGS sequence"/>
</dbReference>
<evidence type="ECO:0000313" key="4">
    <source>
        <dbReference type="EMBL" id="CAI3633214.1"/>
    </source>
</evidence>
<dbReference type="Pfam" id="PF03932">
    <property type="entry name" value="CutC"/>
    <property type="match status" value="1"/>
</dbReference>
<comment type="caution">
    <text evidence="2">Once thought to be involved in copper homeostasis, experiments in E.coli have shown this is not the case.</text>
</comment>
<dbReference type="InterPro" id="IPR036822">
    <property type="entry name" value="CutC-like_dom_sf"/>
</dbReference>
<dbReference type="PANTHER" id="PTHR12598">
    <property type="entry name" value="COPPER HOMEOSTASIS PROTEIN CUTC"/>
    <property type="match status" value="1"/>
</dbReference>
<keyword evidence="2" id="KW-0963">Cytoplasm</keyword>
<comment type="subcellular location">
    <subcellularLocation>
        <location evidence="2">Cytoplasm</location>
    </subcellularLocation>
</comment>
<dbReference type="EMBL" id="CAMTCP010000244">
    <property type="protein sequence ID" value="CAI3633214.1"/>
    <property type="molecule type" value="Genomic_DNA"/>
</dbReference>
<reference evidence="3" key="2">
    <citation type="submission" date="2021-10" db="EMBL/GenBank/DDBJ databases">
        <authorList>
            <person name="Mesa V."/>
        </authorList>
    </citation>
    <scope>NUCLEOTIDE SEQUENCE</scope>
    <source>
        <strain evidence="3">CC3_PB</strain>
    </source>
</reference>
<evidence type="ECO:0000313" key="3">
    <source>
        <dbReference type="EMBL" id="CAG9702735.1"/>
    </source>
</evidence>
<evidence type="ECO:0000313" key="5">
    <source>
        <dbReference type="EMBL" id="VCT86206.1"/>
    </source>
</evidence>
<evidence type="ECO:0000313" key="6">
    <source>
        <dbReference type="Proteomes" id="UP000431451"/>
    </source>
</evidence>
<dbReference type="EMBL" id="UWJD01000003">
    <property type="protein sequence ID" value="VCT86206.1"/>
    <property type="molecule type" value="Genomic_DNA"/>
</dbReference>
<accession>A0A650MW19</accession>
<evidence type="ECO:0000256" key="1">
    <source>
        <dbReference type="ARBA" id="ARBA00007768"/>
    </source>
</evidence>
<gene>
    <name evidence="5" type="primary">cutC_4</name>
    <name evidence="2" type="synonym">cutC</name>
    <name evidence="4" type="ORF">CNEO2_460019</name>
    <name evidence="3" type="ORF">CNEO_40140</name>
    <name evidence="5" type="ORF">CNEONATNEC25_03817</name>
</gene>
<sequence length="251" mass="27900">MMIEVCCGSYEDAINSYKGGAKRIELNGALHLGGLTPSIASLTLTKKNTDLKVICMVRPRGAGFCYNDIEFEQMMEDAKILLENGADGLAFGFLNEDCTINTERTKKMVELIKSYNAEAVFHRAYDCVNDPIKAIEALIDMKVDRLLTSGLKPKAMDGKDMIKSLQEKYGDKIEILAGSGVNASNAEALIEYTNISQIHSSCKDWSNDKTTSGEYVNYCYGPDGHENDYDFVSQELVRKLVNLKNEKETMV</sequence>
<dbReference type="Gene3D" id="3.20.20.380">
    <property type="entry name" value="Copper homeostasis (CutC) domain"/>
    <property type="match status" value="1"/>
</dbReference>